<proteinExistence type="inferred from homology"/>
<keyword evidence="8" id="KW-0408">Iron</keyword>
<dbReference type="GO" id="GO:0016491">
    <property type="term" value="F:oxidoreductase activity"/>
    <property type="evidence" value="ECO:0007669"/>
    <property type="project" value="UniProtKB-KW"/>
</dbReference>
<comment type="cofactor">
    <cofactor evidence="2">
        <name>[4Fe-4S] cluster</name>
        <dbReference type="ChEBI" id="CHEBI:49883"/>
    </cofactor>
</comment>
<dbReference type="PRINTS" id="PR00411">
    <property type="entry name" value="PNDRDTASEI"/>
</dbReference>
<evidence type="ECO:0000256" key="7">
    <source>
        <dbReference type="ARBA" id="ARBA00023002"/>
    </source>
</evidence>
<evidence type="ECO:0000313" key="11">
    <source>
        <dbReference type="EMBL" id="GJN65595.1"/>
    </source>
</evidence>
<keyword evidence="7" id="KW-0560">Oxidoreductase</keyword>
<dbReference type="InterPro" id="IPR019546">
    <property type="entry name" value="TAT_signal_bac_arc"/>
</dbReference>
<accession>A0AA37N3I8</accession>
<dbReference type="InterPro" id="IPR001155">
    <property type="entry name" value="OxRdtase_FMN_N"/>
</dbReference>
<evidence type="ECO:0000256" key="8">
    <source>
        <dbReference type="ARBA" id="ARBA00023004"/>
    </source>
</evidence>
<reference evidence="11" key="1">
    <citation type="journal article" date="2022" name="Int. J. Syst. Evol. Microbiol.">
        <title>Genome-based, phenotypic and chemotaxonomic classification of Faecalibacterium strains: proposal of three novel species Faecalibacterium duncaniae sp. nov., Faecalibacterium hattorii sp. nov. and Faecalibacterium gallinarum sp. nov. .</title>
        <authorList>
            <person name="Sakamoto M."/>
            <person name="Sakurai N."/>
            <person name="Tanno H."/>
            <person name="Iino T."/>
            <person name="Ohkuma M."/>
            <person name="Endo A."/>
        </authorList>
    </citation>
    <scope>NUCLEOTIDE SEQUENCE</scope>
    <source>
        <strain evidence="11">JCM 17207</strain>
    </source>
</reference>
<evidence type="ECO:0000313" key="12">
    <source>
        <dbReference type="Proteomes" id="UP001055185"/>
    </source>
</evidence>
<dbReference type="GO" id="GO:0046872">
    <property type="term" value="F:metal ion binding"/>
    <property type="evidence" value="ECO:0007669"/>
    <property type="project" value="UniProtKB-KW"/>
</dbReference>
<evidence type="ECO:0000256" key="5">
    <source>
        <dbReference type="ARBA" id="ARBA00022643"/>
    </source>
</evidence>
<keyword evidence="4" id="KW-0285">Flavoprotein</keyword>
<dbReference type="SUPFAM" id="SSF51395">
    <property type="entry name" value="FMN-linked oxidoreductases"/>
    <property type="match status" value="1"/>
</dbReference>
<dbReference type="Gene3D" id="3.40.50.720">
    <property type="entry name" value="NAD(P)-binding Rossmann-like Domain"/>
    <property type="match status" value="1"/>
</dbReference>
<keyword evidence="9" id="KW-0411">Iron-sulfur</keyword>
<dbReference type="Gene3D" id="3.20.20.70">
    <property type="entry name" value="Aldolase class I"/>
    <property type="match status" value="1"/>
</dbReference>
<dbReference type="InterPro" id="IPR006311">
    <property type="entry name" value="TAT_signal"/>
</dbReference>
<dbReference type="Proteomes" id="UP001055185">
    <property type="component" value="Unassembled WGS sequence"/>
</dbReference>
<evidence type="ECO:0000256" key="4">
    <source>
        <dbReference type="ARBA" id="ARBA00022630"/>
    </source>
</evidence>
<dbReference type="Gene3D" id="3.90.1010.20">
    <property type="match status" value="1"/>
</dbReference>
<dbReference type="InterPro" id="IPR023753">
    <property type="entry name" value="FAD/NAD-binding_dom"/>
</dbReference>
<gene>
    <name evidence="11" type="ORF">JCM17207_22200</name>
</gene>
<dbReference type="AlphaFoldDB" id="A0AA37N3I8"/>
<dbReference type="InterPro" id="IPR013785">
    <property type="entry name" value="Aldolase_TIM"/>
</dbReference>
<dbReference type="PANTHER" id="PTHR42917:SF2">
    <property type="entry name" value="2,4-DIENOYL-COA REDUCTASE [(2E)-ENOYL-COA-PRODUCING]"/>
    <property type="match status" value="1"/>
</dbReference>
<keyword evidence="5" id="KW-0288">FMN</keyword>
<feature type="domain" description="FMN-binding" evidence="10">
    <location>
        <begin position="810"/>
        <end position="881"/>
    </location>
</feature>
<evidence type="ECO:0000256" key="2">
    <source>
        <dbReference type="ARBA" id="ARBA00001966"/>
    </source>
</evidence>
<dbReference type="Pfam" id="PF07992">
    <property type="entry name" value="Pyr_redox_2"/>
    <property type="match status" value="1"/>
</dbReference>
<keyword evidence="12" id="KW-1185">Reference proteome</keyword>
<dbReference type="PANTHER" id="PTHR42917">
    <property type="entry name" value="2,4-DIENOYL-COA REDUCTASE"/>
    <property type="match status" value="1"/>
</dbReference>
<dbReference type="Pfam" id="PF00724">
    <property type="entry name" value="Oxidored_FMN"/>
    <property type="match status" value="1"/>
</dbReference>
<dbReference type="Gene3D" id="3.50.50.60">
    <property type="entry name" value="FAD/NAD(P)-binding domain"/>
    <property type="match status" value="1"/>
</dbReference>
<dbReference type="PROSITE" id="PS51257">
    <property type="entry name" value="PROKAR_LIPOPROTEIN"/>
    <property type="match status" value="1"/>
</dbReference>
<keyword evidence="6" id="KW-0479">Metal-binding</keyword>
<evidence type="ECO:0000259" key="10">
    <source>
        <dbReference type="SMART" id="SM00900"/>
    </source>
</evidence>
<dbReference type="PROSITE" id="PS51318">
    <property type="entry name" value="TAT"/>
    <property type="match status" value="1"/>
</dbReference>
<dbReference type="InterPro" id="IPR051793">
    <property type="entry name" value="NADH:flavin_oxidoreductase"/>
</dbReference>
<dbReference type="GO" id="GO:0010181">
    <property type="term" value="F:FMN binding"/>
    <property type="evidence" value="ECO:0007669"/>
    <property type="project" value="InterPro"/>
</dbReference>
<comment type="similarity">
    <text evidence="3">In the N-terminal section; belongs to the NADH:flavin oxidoreductase/NADH oxidase family.</text>
</comment>
<dbReference type="RefSeq" id="WP_238317807.1">
    <property type="nucleotide sequence ID" value="NZ_BQKV01000098.1"/>
</dbReference>
<dbReference type="CDD" id="cd02803">
    <property type="entry name" value="OYE_like_FMN_family"/>
    <property type="match status" value="1"/>
</dbReference>
<evidence type="ECO:0000256" key="1">
    <source>
        <dbReference type="ARBA" id="ARBA00001917"/>
    </source>
</evidence>
<evidence type="ECO:0000256" key="6">
    <source>
        <dbReference type="ARBA" id="ARBA00022723"/>
    </source>
</evidence>
<dbReference type="GO" id="GO:0016020">
    <property type="term" value="C:membrane"/>
    <property type="evidence" value="ECO:0007669"/>
    <property type="project" value="InterPro"/>
</dbReference>
<protein>
    <submittedName>
        <fullName evidence="11">NADH:flavin oxidoreductase</fullName>
    </submittedName>
</protein>
<comment type="caution">
    <text evidence="11">The sequence shown here is derived from an EMBL/GenBank/DDBJ whole genome shotgun (WGS) entry which is preliminary data.</text>
</comment>
<dbReference type="Pfam" id="PF04205">
    <property type="entry name" value="FMN_bind"/>
    <property type="match status" value="1"/>
</dbReference>
<organism evidence="11 12">
    <name type="scientific">Faecalibacterium gallinarum</name>
    <dbReference type="NCBI Taxonomy" id="2903556"/>
    <lineage>
        <taxon>Bacteria</taxon>
        <taxon>Bacillati</taxon>
        <taxon>Bacillota</taxon>
        <taxon>Clostridia</taxon>
        <taxon>Eubacteriales</taxon>
        <taxon>Oscillospiraceae</taxon>
        <taxon>Faecalibacterium</taxon>
    </lineage>
</organism>
<evidence type="ECO:0000256" key="9">
    <source>
        <dbReference type="ARBA" id="ARBA00023014"/>
    </source>
</evidence>
<dbReference type="InterPro" id="IPR036188">
    <property type="entry name" value="FAD/NAD-bd_sf"/>
</dbReference>
<dbReference type="GO" id="GO:0051536">
    <property type="term" value="F:iron-sulfur cluster binding"/>
    <property type="evidence" value="ECO:0007669"/>
    <property type="project" value="UniProtKB-KW"/>
</dbReference>
<dbReference type="PRINTS" id="PR00368">
    <property type="entry name" value="FADPNR"/>
</dbReference>
<evidence type="ECO:0000256" key="3">
    <source>
        <dbReference type="ARBA" id="ARBA00011048"/>
    </source>
</evidence>
<dbReference type="EMBL" id="BQKV01000098">
    <property type="protein sequence ID" value="GJN65595.1"/>
    <property type="molecule type" value="Genomic_DNA"/>
</dbReference>
<dbReference type="NCBIfam" id="TIGR01409">
    <property type="entry name" value="TAT_signal_seq"/>
    <property type="match status" value="1"/>
</dbReference>
<dbReference type="InterPro" id="IPR007329">
    <property type="entry name" value="FMN-bd"/>
</dbReference>
<dbReference type="SMART" id="SM00900">
    <property type="entry name" value="FMN_bind"/>
    <property type="match status" value="1"/>
</dbReference>
<dbReference type="SUPFAM" id="SSF51905">
    <property type="entry name" value="FAD/NAD(P)-binding domain"/>
    <property type="match status" value="1"/>
</dbReference>
<name>A0AA37N3I8_9FIRM</name>
<sequence length="885" mass="94997">MDLSRRNFMKGAAIGIAGAASVGILSGCSNSAASEAASAAASESTAASGGAAVTTTSEEWTVGSVLNPQDTSFTKYTTDYSHIFSPLKIGGVTLKNRIVKSAAGSEMQKTSTLWPDDEALSYYTRFGEGGVGMVCFESSSVIPAPSMSGTEGGAMPNIPGKPEGAALNMVSLDISTDEGIPGHKAVADAMHAVDTPIIAQMYDMTMLTGASSTITEKYNLESSFSSGRMQTTEEVQTEIQQFIDGAERYYKAGFDGVEINCSCNHYFSTYLSRRINKERTDQYSGESIENRCRIVCEIIEGIRKRVGSDFIIQILYSGIEEDIVDLGKNAECTTVDEAIEFAKLFEKAGASSLHIRSEAYGHHCGGFMPDVLHIPDHGYTGYGSCIQYGKHMPEVLGQYDGIGALIEVAAKIKKNVSIPVGAVGSMDPRMAPDLLDNAIAEGKLDFLLMTRPLMADFFLPQKLKEGRREDVAPCTHCMTCFVSPIDMGTPMYCRVNPALSRAFTEDMPEGYDPLPAETPRNVMVIGGGPAGMEAARIAAERGHQVTLYEEKNRLGGRLPALQTLKGSHERIMDHLEYLEHQLDKQKVTVVTGKKVDAAFIASEKPDTVVVAVGSTPDPLSDLISAGSVMNMNDLLEELEVTGSLDLTDEVVLVGAQFQACEIAIYLCKHKKKVTILNPGPESQFYMNGATWPREMGKSWLYAQGVKVYHNANIHEITSDSVTFDTQYRITKTISDVTVINAMPEQNNRALFEEAQTACDDVYAVGNCYAASTIANATARANIIARRIGSAQSSTQQNLTGENVYSATSTGIGDVTVSIQVEDGKIVKALVDTSNETADIGRGLGEQFASQILEKGAVDSVSGATVTSNAVSTALNDCLRQAGLMP</sequence>
<comment type="cofactor">
    <cofactor evidence="1">
        <name>FMN</name>
        <dbReference type="ChEBI" id="CHEBI:58210"/>
    </cofactor>
</comment>